<accession>A0A9P4NVU6</accession>
<feature type="region of interest" description="Disordered" evidence="1">
    <location>
        <begin position="75"/>
        <end position="104"/>
    </location>
</feature>
<dbReference type="Pfam" id="PF08578">
    <property type="entry name" value="DUF1765"/>
    <property type="match status" value="1"/>
</dbReference>
<feature type="region of interest" description="Disordered" evidence="1">
    <location>
        <begin position="287"/>
        <end position="307"/>
    </location>
</feature>
<protein>
    <submittedName>
        <fullName evidence="2">DUF1765-domain-containing protein</fullName>
    </submittedName>
</protein>
<dbReference type="PANTHER" id="PTHR37988">
    <property type="entry name" value="UPF0592 MEMBRANE PROTEIN C7D4.03C"/>
    <property type="match status" value="1"/>
</dbReference>
<evidence type="ECO:0000313" key="3">
    <source>
        <dbReference type="Proteomes" id="UP000800235"/>
    </source>
</evidence>
<dbReference type="InterPro" id="IPR013887">
    <property type="entry name" value="UPF0592"/>
</dbReference>
<name>A0A9P4NVU6_9PEZI</name>
<feature type="compositionally biased region" description="Low complexity" evidence="1">
    <location>
        <begin position="1080"/>
        <end position="1097"/>
    </location>
</feature>
<keyword evidence="3" id="KW-1185">Reference proteome</keyword>
<evidence type="ECO:0000313" key="2">
    <source>
        <dbReference type="EMBL" id="KAF2432328.1"/>
    </source>
</evidence>
<proteinExistence type="predicted"/>
<dbReference type="PANTHER" id="PTHR37988:SF1">
    <property type="entry name" value="UPF0592 MEMBRANE PROTEIN C7D4.03C"/>
    <property type="match status" value="1"/>
</dbReference>
<evidence type="ECO:0000256" key="1">
    <source>
        <dbReference type="SAM" id="MobiDB-lite"/>
    </source>
</evidence>
<organism evidence="2 3">
    <name type="scientific">Tothia fuscella</name>
    <dbReference type="NCBI Taxonomy" id="1048955"/>
    <lineage>
        <taxon>Eukaryota</taxon>
        <taxon>Fungi</taxon>
        <taxon>Dikarya</taxon>
        <taxon>Ascomycota</taxon>
        <taxon>Pezizomycotina</taxon>
        <taxon>Dothideomycetes</taxon>
        <taxon>Pleosporomycetidae</taxon>
        <taxon>Venturiales</taxon>
        <taxon>Cylindrosympodiaceae</taxon>
        <taxon>Tothia</taxon>
    </lineage>
</organism>
<dbReference type="Proteomes" id="UP000800235">
    <property type="component" value="Unassembled WGS sequence"/>
</dbReference>
<dbReference type="EMBL" id="MU007026">
    <property type="protein sequence ID" value="KAF2432328.1"/>
    <property type="molecule type" value="Genomic_DNA"/>
</dbReference>
<dbReference type="AlphaFoldDB" id="A0A9P4NVU6"/>
<comment type="caution">
    <text evidence="2">The sequence shown here is derived from an EMBL/GenBank/DDBJ whole genome shotgun (WGS) entry which is preliminary data.</text>
</comment>
<feature type="region of interest" description="Disordered" evidence="1">
    <location>
        <begin position="932"/>
        <end position="1036"/>
    </location>
</feature>
<feature type="compositionally biased region" description="Polar residues" evidence="1">
    <location>
        <begin position="976"/>
        <end position="997"/>
    </location>
</feature>
<gene>
    <name evidence="2" type="ORF">EJ08DRAFT_129653</name>
</gene>
<feature type="region of interest" description="Disordered" evidence="1">
    <location>
        <begin position="1079"/>
        <end position="1112"/>
    </location>
</feature>
<feature type="region of interest" description="Disordered" evidence="1">
    <location>
        <begin position="153"/>
        <end position="242"/>
    </location>
</feature>
<sequence>MAAVEGYTTPPEYPKDKDTTFLDTVLSSGDLGRSLNALELNDVDLPRAASYTYFPTLNDTFLDAHELSAITSFTEEDLLPSSSTTEDASPNSSGGSSPDSDCTDPLELAIKVDKPVKSAFLRNSLPQLATANAASNKQGDSKIGIAKSSAAKNDELTHLPTPSNSLTSRLRRRSWMPASRSPSPRKSLAPDSPVDDSHLTSKALRASRRNSFRQSILNDSSDRQRSRSVSLSRKLSNKIRGRTAADDVVSPGIPVPVLEFKANHLPVSLSAEKLPALSVTRPIAITDRRPPVPRAPSRERNRLSKESTKKKDELWGVFRALDTDYQKFNSKPTALKTNVVRVCLLPFLKSYQSHPSLHKLRPEDLERRITILGKWWCGLLELLRGKANLSLSGLDRPIILQSILGLMERPEWRLAPSPFCPLSERASLADARSNSSASLSSRSSDYVLESVHHTMRNLFSRTLLDQMAFVAEEMDKSNTTASLVSFCGQTCAYAFFFCPGIAGVLVRQWGPSMPLLSRVVVECNLSRFVNLTDISKAIGSGFPPHLVDLQFTTLNMAYRRLRQTVPLPLGAAHLKWGKTWINRWCGLHSDLFYVFFKHYHVLLAEFLPSKATRTERLCAPGLIYVHAQLLLNMDNTIHPQPPPEEEGEDRRGPSDITFDDVLDGPNATARPLPLTPASNATRPMAENRLVMLLRDVLSNHKSNTIPAWPRQFTAQAFADCLKAAARRTSVFHPMKPTAVYPSPSYILCDLLEEAIQILFRYEQSSSDTILDWSFWFKVWRKMTESENTTVEIRMYTLLYSLWIPVTSDPTRKYELCSTFLLDPKFFQSRFNHWCPMVRAYFMRVLCWRVARYDGEGPQNDSSDIYDRLYQLLHEVYGHYLYLYQLALDSGIQLPSTSPCNPAPKRRFLIVRTDPILSPGRFLDRENLISQRGANHHGDSSLGELSNLDLRPESRGSSGTDSDPESDEKSPKKRWSLLQTIIGTSRQSQGPRTASPSPSRAGKESRSRNTPRSTAAGDVPTPRSLPDWNGQTQSNNSQHRVFSFKFSLEGMHHLNPRYQSRGPLRITPPRLPAPAQELLQASRPVSAHSSSTPSVSSANLTNGSEEKSLEVKGIQPVGSTEMSATYSGRSLAEWALVVGECKSFFERRKDEGVPSNRWVETPTLGVEIYKKPG</sequence>
<feature type="region of interest" description="Disordered" evidence="1">
    <location>
        <begin position="635"/>
        <end position="660"/>
    </location>
</feature>
<feature type="compositionally biased region" description="Low complexity" evidence="1">
    <location>
        <begin position="89"/>
        <end position="100"/>
    </location>
</feature>
<dbReference type="OrthoDB" id="296767at2759"/>
<reference evidence="2" key="1">
    <citation type="journal article" date="2020" name="Stud. Mycol.">
        <title>101 Dothideomycetes genomes: a test case for predicting lifestyles and emergence of pathogens.</title>
        <authorList>
            <person name="Haridas S."/>
            <person name="Albert R."/>
            <person name="Binder M."/>
            <person name="Bloem J."/>
            <person name="Labutti K."/>
            <person name="Salamov A."/>
            <person name="Andreopoulos B."/>
            <person name="Baker S."/>
            <person name="Barry K."/>
            <person name="Bills G."/>
            <person name="Bluhm B."/>
            <person name="Cannon C."/>
            <person name="Castanera R."/>
            <person name="Culley D."/>
            <person name="Daum C."/>
            <person name="Ezra D."/>
            <person name="Gonzalez J."/>
            <person name="Henrissat B."/>
            <person name="Kuo A."/>
            <person name="Liang C."/>
            <person name="Lipzen A."/>
            <person name="Lutzoni F."/>
            <person name="Magnuson J."/>
            <person name="Mondo S."/>
            <person name="Nolan M."/>
            <person name="Ohm R."/>
            <person name="Pangilinan J."/>
            <person name="Park H.-J."/>
            <person name="Ramirez L."/>
            <person name="Alfaro M."/>
            <person name="Sun H."/>
            <person name="Tritt A."/>
            <person name="Yoshinaga Y."/>
            <person name="Zwiers L.-H."/>
            <person name="Turgeon B."/>
            <person name="Goodwin S."/>
            <person name="Spatafora J."/>
            <person name="Crous P."/>
            <person name="Grigoriev I."/>
        </authorList>
    </citation>
    <scope>NUCLEOTIDE SEQUENCE</scope>
    <source>
        <strain evidence="2">CBS 130266</strain>
    </source>
</reference>